<evidence type="ECO:0000256" key="2">
    <source>
        <dbReference type="ARBA" id="ARBA00022723"/>
    </source>
</evidence>
<feature type="domain" description="Glycosyl hydrolase family 13 catalytic" evidence="5">
    <location>
        <begin position="48"/>
        <end position="450"/>
    </location>
</feature>
<dbReference type="SUPFAM" id="SSF51011">
    <property type="entry name" value="Glycosyl hydrolase domain"/>
    <property type="match status" value="1"/>
</dbReference>
<dbReference type="InterPro" id="IPR013780">
    <property type="entry name" value="Glyco_hydro_b"/>
</dbReference>
<evidence type="ECO:0000256" key="4">
    <source>
        <dbReference type="SAM" id="SignalP"/>
    </source>
</evidence>
<keyword evidence="2" id="KW-0479">Metal-binding</keyword>
<dbReference type="Proteomes" id="UP001254759">
    <property type="component" value="Unassembled WGS sequence"/>
</dbReference>
<dbReference type="InterPro" id="IPR017853">
    <property type="entry name" value="GH"/>
</dbReference>
<accession>A0ABU1RV69</accession>
<protein>
    <submittedName>
        <fullName evidence="6">Cyclomaltodextrin glucanotransferase</fullName>
        <ecNumber evidence="6">2.4.1.19</ecNumber>
    </submittedName>
</protein>
<reference evidence="6 7" key="1">
    <citation type="submission" date="2023-07" db="EMBL/GenBank/DDBJ databases">
        <title>Sorghum-associated microbial communities from plants grown in Nebraska, USA.</title>
        <authorList>
            <person name="Schachtman D."/>
        </authorList>
    </citation>
    <scope>NUCLEOTIDE SEQUENCE [LARGE SCALE GENOMIC DNA]</scope>
    <source>
        <strain evidence="6 7">BE107</strain>
    </source>
</reference>
<dbReference type="CDD" id="cd11339">
    <property type="entry name" value="AmyAc_bac_CMD_like_2"/>
    <property type="match status" value="1"/>
</dbReference>
<dbReference type="InterPro" id="IPR006047">
    <property type="entry name" value="GH13_cat_dom"/>
</dbReference>
<dbReference type="SMART" id="SM00642">
    <property type="entry name" value="Aamy"/>
    <property type="match status" value="1"/>
</dbReference>
<keyword evidence="7" id="KW-1185">Reference proteome</keyword>
<proteinExistence type="predicted"/>
<dbReference type="PANTHER" id="PTHR10357">
    <property type="entry name" value="ALPHA-AMYLASE FAMILY MEMBER"/>
    <property type="match status" value="1"/>
</dbReference>
<comment type="cofactor">
    <cofactor evidence="1">
        <name>Ca(2+)</name>
        <dbReference type="ChEBI" id="CHEBI:29108"/>
    </cofactor>
</comment>
<dbReference type="PANTHER" id="PTHR10357:SF215">
    <property type="entry name" value="ALPHA-AMYLASE 1"/>
    <property type="match status" value="1"/>
</dbReference>
<name>A0ABU1RV69_9GAMM</name>
<organism evidence="6 7">
    <name type="scientific">Pseudoxanthomonas sacheonensis</name>
    <dbReference type="NCBI Taxonomy" id="443615"/>
    <lineage>
        <taxon>Bacteria</taxon>
        <taxon>Pseudomonadati</taxon>
        <taxon>Pseudomonadota</taxon>
        <taxon>Gammaproteobacteria</taxon>
        <taxon>Lysobacterales</taxon>
        <taxon>Lysobacteraceae</taxon>
        <taxon>Pseudoxanthomonas</taxon>
    </lineage>
</organism>
<comment type="caution">
    <text evidence="6">The sequence shown here is derived from an EMBL/GenBank/DDBJ whole genome shotgun (WGS) entry which is preliminary data.</text>
</comment>
<dbReference type="Gene3D" id="3.20.20.80">
    <property type="entry name" value="Glycosidases"/>
    <property type="match status" value="1"/>
</dbReference>
<keyword evidence="3 4" id="KW-0732">Signal</keyword>
<dbReference type="GO" id="GO:0043895">
    <property type="term" value="F:cyclomaltodextrin glucanotransferase activity"/>
    <property type="evidence" value="ECO:0007669"/>
    <property type="project" value="UniProtKB-EC"/>
</dbReference>
<keyword evidence="6" id="KW-0808">Transferase</keyword>
<feature type="signal peptide" evidence="4">
    <location>
        <begin position="1"/>
        <end position="28"/>
    </location>
</feature>
<evidence type="ECO:0000256" key="3">
    <source>
        <dbReference type="ARBA" id="ARBA00022729"/>
    </source>
</evidence>
<dbReference type="Gene3D" id="2.60.40.1180">
    <property type="entry name" value="Golgi alpha-mannosidase II"/>
    <property type="match status" value="1"/>
</dbReference>
<gene>
    <name evidence="6" type="ORF">J2W94_002484</name>
</gene>
<dbReference type="EC" id="2.4.1.19" evidence="6"/>
<feature type="chain" id="PRO_5046550160" evidence="4">
    <location>
        <begin position="29"/>
        <end position="561"/>
    </location>
</feature>
<evidence type="ECO:0000313" key="6">
    <source>
        <dbReference type="EMBL" id="MDR6842190.1"/>
    </source>
</evidence>
<keyword evidence="6" id="KW-0328">Glycosyltransferase</keyword>
<dbReference type="Pfam" id="PF00128">
    <property type="entry name" value="Alpha-amylase"/>
    <property type="match status" value="1"/>
</dbReference>
<evidence type="ECO:0000259" key="5">
    <source>
        <dbReference type="SMART" id="SM00642"/>
    </source>
</evidence>
<dbReference type="EMBL" id="JAVDTT010000003">
    <property type="protein sequence ID" value="MDR6842190.1"/>
    <property type="molecule type" value="Genomic_DNA"/>
</dbReference>
<evidence type="ECO:0000313" key="7">
    <source>
        <dbReference type="Proteomes" id="UP001254759"/>
    </source>
</evidence>
<dbReference type="SUPFAM" id="SSF51445">
    <property type="entry name" value="(Trans)glycosidases"/>
    <property type="match status" value="1"/>
</dbReference>
<sequence>MSSPRTSRPRMKALAFSILCAASTGALAADADEFYGTTEPFASESIYFVMTDRFVNGDPSNDHCDQGGTYRTFDIPTPGAPEGESDNIGYLGGDFKGILENAGYIRDMGFTSVWVTPIVDNPDEAFTGGDPAKWGGMFTDRGKTGFHGYWGINFYKLDEHLPSKGLDFAGFTHAMKEQKLDVVLDIVGNHGSPAYSMPKMRPQYGKVYDRDGKLVADHQNLDPAKLDPVHKRLHAFYNTSGGLAQLSDFNQDNPAVLEYLVGAYEQWIDQGAAAFRVDTIAWMPHSFWKKFADRIRAKRPGFFMFGEAFNYDAALIAGHTLERNGHYSVLDFPLRGKMAATFEKKDSDFAELATALYLEDGPYTNPYDLVTFYDNHDMARMNATDEGFIDANNWLFTARGIPAVYYGSETGFMRGRAEHMGNRNYYGQDRVDAAGKSPIYPALKRIATLRRESPALQRGLQFNLRMKGDEAIFYRVYQREGIAQTALVLLNKSDAARSMTVSEYLQPGAWRDGFNGKKLKVGKQLRTEVPAHGVRVLFFDQALTRKDLRARLADSMSRKDR</sequence>
<evidence type="ECO:0000256" key="1">
    <source>
        <dbReference type="ARBA" id="ARBA00001913"/>
    </source>
</evidence>